<evidence type="ECO:0008006" key="3">
    <source>
        <dbReference type="Google" id="ProtNLM"/>
    </source>
</evidence>
<dbReference type="HOGENOM" id="CLU_368825_0_0_1"/>
<accession>A0A072P4G9</accession>
<keyword evidence="2" id="KW-1185">Reference proteome</keyword>
<sequence>MLMQLSVESVIELLSAPSTWLGTSAPTTRKDHIDVWYAVLASLERMSSRIIYGVCISRNLSMANKSTRTSHRVGSGDGCVRHVKPVDNASYVAPASLLAPHVLALIEHPGAAVEAVDAESVYSSGREHDTAPSDGGRTLLVSHDINVTPTQSFRAHPTTTADTALERPQTFSTPVDVTRPLNLAENSAPLDTLVYDTGATNLQTDDRFLVGFDNPNVVGDEIPLFDNASTLTGAVELADLWMVNDTNSFPWSYGFNFESFLNPFHGDSVMLGLEDLSHSVTTPQCSSGTATRDALNSIRGYFERNGAGTRPVREQLAISTPRMQIYDAELVDLLATLAIHHLAQAFPILSVQLGTVRTTKFYNLNDLSMAAVGGLFCDLPGRFRVVNAMYNDSRRILLHKAQRGGFLPLGDKLNAIRVFIILEIYGLCSGDKRSFEFVEVFHSRMLFLLKDFKINLAEKFASLPSSLVETCRALSLSLHMIECYRVILLLRPPDTFFRSLFCFSGGDAVLQNDTADRLVHSLFTPDTPISTAHTYHDKATTLLIIAISASLRLTSSDSSPIVRSLWRIEYFELALSRWHNAQLQHSTDWSLLALYHLICINLHANVGLIQRLVHASDGLRGDGRTNQLWSSLDAWRTSRHYPAAKWHAQTILSRLNEVLAPSAAIHHSSEDDGLQDGIPNTFQQAVPPESPHLPYAVYIATIVLWCGDQMCTESTNGVSTAYIDTSILLLASMRVRIAALLQRALRKLRPAMSFK</sequence>
<dbReference type="STRING" id="1182545.A0A072P4G9"/>
<evidence type="ECO:0000313" key="1">
    <source>
        <dbReference type="EMBL" id="KEF54731.1"/>
    </source>
</evidence>
<proteinExistence type="predicted"/>
<gene>
    <name evidence="1" type="ORF">A1O9_09173</name>
</gene>
<organism evidence="1 2">
    <name type="scientific">Exophiala aquamarina CBS 119918</name>
    <dbReference type="NCBI Taxonomy" id="1182545"/>
    <lineage>
        <taxon>Eukaryota</taxon>
        <taxon>Fungi</taxon>
        <taxon>Dikarya</taxon>
        <taxon>Ascomycota</taxon>
        <taxon>Pezizomycotina</taxon>
        <taxon>Eurotiomycetes</taxon>
        <taxon>Chaetothyriomycetidae</taxon>
        <taxon>Chaetothyriales</taxon>
        <taxon>Herpotrichiellaceae</taxon>
        <taxon>Exophiala</taxon>
    </lineage>
</organism>
<name>A0A072P4G9_9EURO</name>
<comment type="caution">
    <text evidence="1">The sequence shown here is derived from an EMBL/GenBank/DDBJ whole genome shotgun (WGS) entry which is preliminary data.</text>
</comment>
<dbReference type="EMBL" id="AMGV01000009">
    <property type="protein sequence ID" value="KEF54731.1"/>
    <property type="molecule type" value="Genomic_DNA"/>
</dbReference>
<dbReference type="RefSeq" id="XP_013257321.1">
    <property type="nucleotide sequence ID" value="XM_013401867.1"/>
</dbReference>
<dbReference type="Proteomes" id="UP000027920">
    <property type="component" value="Unassembled WGS sequence"/>
</dbReference>
<dbReference type="AlphaFoldDB" id="A0A072P4G9"/>
<dbReference type="GeneID" id="25284083"/>
<reference evidence="1 2" key="1">
    <citation type="submission" date="2013-03" db="EMBL/GenBank/DDBJ databases">
        <title>The Genome Sequence of Exophiala aquamarina CBS 119918.</title>
        <authorList>
            <consortium name="The Broad Institute Genomics Platform"/>
            <person name="Cuomo C."/>
            <person name="de Hoog S."/>
            <person name="Gorbushina A."/>
            <person name="Walker B."/>
            <person name="Young S.K."/>
            <person name="Zeng Q."/>
            <person name="Gargeya S."/>
            <person name="Fitzgerald M."/>
            <person name="Haas B."/>
            <person name="Abouelleil A."/>
            <person name="Allen A.W."/>
            <person name="Alvarado L."/>
            <person name="Arachchi H.M."/>
            <person name="Berlin A.M."/>
            <person name="Chapman S.B."/>
            <person name="Gainer-Dewar J."/>
            <person name="Goldberg J."/>
            <person name="Griggs A."/>
            <person name="Gujja S."/>
            <person name="Hansen M."/>
            <person name="Howarth C."/>
            <person name="Imamovic A."/>
            <person name="Ireland A."/>
            <person name="Larimer J."/>
            <person name="McCowan C."/>
            <person name="Murphy C."/>
            <person name="Pearson M."/>
            <person name="Poon T.W."/>
            <person name="Priest M."/>
            <person name="Roberts A."/>
            <person name="Saif S."/>
            <person name="Shea T."/>
            <person name="Sisk P."/>
            <person name="Sykes S."/>
            <person name="Wortman J."/>
            <person name="Nusbaum C."/>
            <person name="Birren B."/>
        </authorList>
    </citation>
    <scope>NUCLEOTIDE SEQUENCE [LARGE SCALE GENOMIC DNA]</scope>
    <source>
        <strain evidence="1 2">CBS 119918</strain>
    </source>
</reference>
<dbReference type="VEuPathDB" id="FungiDB:A1O9_09173"/>
<protein>
    <recommendedName>
        <fullName evidence="3">Transcription factor domain-containing protein</fullName>
    </recommendedName>
</protein>
<evidence type="ECO:0000313" key="2">
    <source>
        <dbReference type="Proteomes" id="UP000027920"/>
    </source>
</evidence>
<dbReference type="OrthoDB" id="10018191at2759"/>